<keyword evidence="3" id="KW-1185">Reference proteome</keyword>
<feature type="region of interest" description="Disordered" evidence="1">
    <location>
        <begin position="127"/>
        <end position="166"/>
    </location>
</feature>
<evidence type="ECO:0000313" key="2">
    <source>
        <dbReference type="EMBL" id="MCE3050104.1"/>
    </source>
</evidence>
<comment type="caution">
    <text evidence="2">The sequence shown here is derived from an EMBL/GenBank/DDBJ whole genome shotgun (WGS) entry which is preliminary data.</text>
</comment>
<accession>A0ABS8WLV5</accession>
<protein>
    <submittedName>
        <fullName evidence="2">Uncharacterized protein</fullName>
    </submittedName>
</protein>
<sequence length="257" mass="28681">MDFGVSHIDKMYVAVPNGEGLLELVKDGDLLLLSDLLANGGIMDIYICHKVEVFIKNTHVSSESFETKCGVGGPSKDFINKVGEGLNAPLGKEIELIDSRGQIQGVQTSNLVGKSIENTDELEDEFGLSNEEEDSDEDLDEDDVEPTVHDEVEEDENIDLSSDEDGYGSDVHEELNIVKADLKAYIKKKREPRKKKFMNVFWDRSKDPGFKDIDRAKKIFLGISKGQLLVSIEKDGNNQIFPIAWVVVVTETKDTWS</sequence>
<evidence type="ECO:0000256" key="1">
    <source>
        <dbReference type="SAM" id="MobiDB-lite"/>
    </source>
</evidence>
<organism evidence="2 3">
    <name type="scientific">Datura stramonium</name>
    <name type="common">Jimsonweed</name>
    <name type="synonym">Common thornapple</name>
    <dbReference type="NCBI Taxonomy" id="4076"/>
    <lineage>
        <taxon>Eukaryota</taxon>
        <taxon>Viridiplantae</taxon>
        <taxon>Streptophyta</taxon>
        <taxon>Embryophyta</taxon>
        <taxon>Tracheophyta</taxon>
        <taxon>Spermatophyta</taxon>
        <taxon>Magnoliopsida</taxon>
        <taxon>eudicotyledons</taxon>
        <taxon>Gunneridae</taxon>
        <taxon>Pentapetalae</taxon>
        <taxon>asterids</taxon>
        <taxon>lamiids</taxon>
        <taxon>Solanales</taxon>
        <taxon>Solanaceae</taxon>
        <taxon>Solanoideae</taxon>
        <taxon>Datureae</taxon>
        <taxon>Datura</taxon>
    </lineage>
</organism>
<dbReference type="Proteomes" id="UP000823775">
    <property type="component" value="Unassembled WGS sequence"/>
</dbReference>
<reference evidence="2 3" key="1">
    <citation type="journal article" date="2021" name="BMC Genomics">
        <title>Datura genome reveals duplications of psychoactive alkaloid biosynthetic genes and high mutation rate following tissue culture.</title>
        <authorList>
            <person name="Rajewski A."/>
            <person name="Carter-House D."/>
            <person name="Stajich J."/>
            <person name="Litt A."/>
        </authorList>
    </citation>
    <scope>NUCLEOTIDE SEQUENCE [LARGE SCALE GENOMIC DNA]</scope>
    <source>
        <strain evidence="2">AR-01</strain>
    </source>
</reference>
<name>A0ABS8WLV5_DATST</name>
<proteinExistence type="predicted"/>
<evidence type="ECO:0000313" key="3">
    <source>
        <dbReference type="Proteomes" id="UP000823775"/>
    </source>
</evidence>
<dbReference type="EMBL" id="JACEIK010007334">
    <property type="protein sequence ID" value="MCE3050104.1"/>
    <property type="molecule type" value="Genomic_DNA"/>
</dbReference>
<gene>
    <name evidence="2" type="ORF">HAX54_046469</name>
</gene>